<reference evidence="1" key="1">
    <citation type="journal article" date="2012" name="Nat. Biotechnol.">
        <title>Reference genome sequence of the model plant Setaria.</title>
        <authorList>
            <person name="Bennetzen J.L."/>
            <person name="Schmutz J."/>
            <person name="Wang H."/>
            <person name="Percifield R."/>
            <person name="Hawkins J."/>
            <person name="Pontaroli A.C."/>
            <person name="Estep M."/>
            <person name="Feng L."/>
            <person name="Vaughn J.N."/>
            <person name="Grimwood J."/>
            <person name="Jenkins J."/>
            <person name="Barry K."/>
            <person name="Lindquist E."/>
            <person name="Hellsten U."/>
            <person name="Deshpande S."/>
            <person name="Wang X."/>
            <person name="Wu X."/>
            <person name="Mitros T."/>
            <person name="Triplett J."/>
            <person name="Yang X."/>
            <person name="Ye C.Y."/>
            <person name="Mauro-Herrera M."/>
            <person name="Wang L."/>
            <person name="Li P."/>
            <person name="Sharma M."/>
            <person name="Sharma R."/>
            <person name="Ronald P.C."/>
            <person name="Panaud O."/>
            <person name="Kellogg E.A."/>
            <person name="Brutnell T.P."/>
            <person name="Doust A.N."/>
            <person name="Tuskan G.A."/>
            <person name="Rokhsar D."/>
            <person name="Devos K.M."/>
        </authorList>
    </citation>
    <scope>NUCLEOTIDE SEQUENCE [LARGE SCALE GENOMIC DNA]</scope>
    <source>
        <strain evidence="1">Yugu1</strain>
    </source>
</reference>
<dbReference type="AlphaFoldDB" id="A0A368QMX0"/>
<sequence length="97" mass="11087">MPMRHDHIGVHPVYVKLWASVNQTFTIVRSSLHGPVIRPLCQRGGSIGVLKCYYRPRSLFHPLDTTIHDSPLSRKSPDQLMKDAQLLNIKLTHTLSY</sequence>
<proteinExistence type="predicted"/>
<gene>
    <name evidence="1" type="ORF">SETIT_3G369600v2</name>
</gene>
<name>A0A368QMX0_SETIT</name>
<reference evidence="1" key="2">
    <citation type="submission" date="2015-07" db="EMBL/GenBank/DDBJ databases">
        <authorList>
            <person name="Noorani M."/>
        </authorList>
    </citation>
    <scope>NUCLEOTIDE SEQUENCE</scope>
    <source>
        <strain evidence="1">Yugu1</strain>
    </source>
</reference>
<organism evidence="1">
    <name type="scientific">Setaria italica</name>
    <name type="common">Foxtail millet</name>
    <name type="synonym">Panicum italicum</name>
    <dbReference type="NCBI Taxonomy" id="4555"/>
    <lineage>
        <taxon>Eukaryota</taxon>
        <taxon>Viridiplantae</taxon>
        <taxon>Streptophyta</taxon>
        <taxon>Embryophyta</taxon>
        <taxon>Tracheophyta</taxon>
        <taxon>Spermatophyta</taxon>
        <taxon>Magnoliopsida</taxon>
        <taxon>Liliopsida</taxon>
        <taxon>Poales</taxon>
        <taxon>Poaceae</taxon>
        <taxon>PACMAD clade</taxon>
        <taxon>Panicoideae</taxon>
        <taxon>Panicodae</taxon>
        <taxon>Paniceae</taxon>
        <taxon>Cenchrinae</taxon>
        <taxon>Setaria</taxon>
    </lineage>
</organism>
<evidence type="ECO:0000313" key="1">
    <source>
        <dbReference type="EMBL" id="RCV19253.1"/>
    </source>
</evidence>
<dbReference type="EMBL" id="CM003530">
    <property type="protein sequence ID" value="RCV19253.1"/>
    <property type="molecule type" value="Genomic_DNA"/>
</dbReference>
<protein>
    <submittedName>
        <fullName evidence="1">Uncharacterized protein</fullName>
    </submittedName>
</protein>
<accession>A0A368QMX0</accession>